<evidence type="ECO:0000313" key="6">
    <source>
        <dbReference type="EMBL" id="GMG38822.1"/>
    </source>
</evidence>
<evidence type="ECO:0000256" key="4">
    <source>
        <dbReference type="ARBA" id="ARBA00023004"/>
    </source>
</evidence>
<dbReference type="Proteomes" id="UP001165205">
    <property type="component" value="Unassembled WGS sequence"/>
</dbReference>
<feature type="binding site" evidence="5">
    <location>
        <position position="322"/>
    </location>
    <ligand>
        <name>Fe cation</name>
        <dbReference type="ChEBI" id="CHEBI:24875"/>
        <note>catalytic</note>
    </ligand>
</feature>
<comment type="similarity">
    <text evidence="1">Belongs to the carotenoid oxygenase family.</text>
</comment>
<keyword evidence="4 5" id="KW-0408">Iron</keyword>
<dbReference type="GO" id="GO:0046872">
    <property type="term" value="F:metal ion binding"/>
    <property type="evidence" value="ECO:0007669"/>
    <property type="project" value="UniProtKB-KW"/>
</dbReference>
<proteinExistence type="inferred from homology"/>
<dbReference type="InterPro" id="IPR004294">
    <property type="entry name" value="Carotenoid_Oase"/>
</dbReference>
<dbReference type="PANTHER" id="PTHR10543">
    <property type="entry name" value="BETA-CAROTENE DIOXYGENASE"/>
    <property type="match status" value="1"/>
</dbReference>
<comment type="cofactor">
    <cofactor evidence="5">
        <name>Fe(2+)</name>
        <dbReference type="ChEBI" id="CHEBI:29033"/>
    </cofactor>
    <text evidence="5">Binds 1 Fe(2+) ion per subunit.</text>
</comment>
<evidence type="ECO:0000256" key="2">
    <source>
        <dbReference type="ARBA" id="ARBA00022723"/>
    </source>
</evidence>
<keyword evidence="2 5" id="KW-0479">Metal-binding</keyword>
<feature type="binding site" evidence="5">
    <location>
        <position position="207"/>
    </location>
    <ligand>
        <name>Fe cation</name>
        <dbReference type="ChEBI" id="CHEBI:24875"/>
        <note>catalytic</note>
    </ligand>
</feature>
<name>A0AAN4YXD9_ASPOZ</name>
<feature type="binding site" evidence="5">
    <location>
        <position position="255"/>
    </location>
    <ligand>
        <name>Fe cation</name>
        <dbReference type="ChEBI" id="CHEBI:24875"/>
        <note>catalytic</note>
    </ligand>
</feature>
<reference evidence="6" key="1">
    <citation type="submission" date="2023-04" db="EMBL/GenBank/DDBJ databases">
        <title>Aspergillus oryzae NBRC 4228.</title>
        <authorList>
            <person name="Ichikawa N."/>
            <person name="Sato H."/>
            <person name="Tonouchi N."/>
        </authorList>
    </citation>
    <scope>NUCLEOTIDE SEQUENCE</scope>
    <source>
        <strain evidence="6">NBRC 4228</strain>
    </source>
</reference>
<sequence>MAYDLCIPADITLSQHLTLLSHHSFLKMTTLPPIKGAESLPSRWSLTEDLGGYDMPIRLEGEIGDVMVRGTIPDSIDGTFYRVGSDHFTPTLPGHSPLLGHGVVSASRIHKGQVDFKIRYVQNDRYKLERNLKESVWGDMRDHPLSQHPCVKAVLTSTSNTNVIYWAGRLLALQEMDPPYAMDPDTLETTGVDPFGNQILSPTFTAHPKIDSNVNELVTWGIDHGANEIISYSIERHGIVKNEHQIKRAIGGLIHDIAMTENWIVFCQWPTSFVDGTTVWDTSRPAIFVVAPRHPKHPLEGSGWEPYEHRIYTHDFNSEIVHTAGAWEEGGKIFFEGTWPHESLFPFWPKTDGKKPSEKTVVDLVRLEIDVSQPSNTRIPDPVTLVDIPNEFTRIDERFYCRKYDHIFMNIYYSETEKFLVNKHVFEGLNATAMLTKSTGELKVYYPGPNCRCQEPVFIPRSDSAPEGDGHVIFAVDRLDINLTNLVILDTKDFEHPVAVIELPLRMRAQIHGNWVDARELNGQPLVVPPPLHHMTWRHRPGQSVPTGRGVVAEFSGV</sequence>
<dbReference type="GO" id="GO:0010436">
    <property type="term" value="F:carotenoid dioxygenase activity"/>
    <property type="evidence" value="ECO:0007669"/>
    <property type="project" value="TreeGrafter"/>
</dbReference>
<evidence type="ECO:0000256" key="1">
    <source>
        <dbReference type="ARBA" id="ARBA00006787"/>
    </source>
</evidence>
<dbReference type="EMBL" id="BSYA01000350">
    <property type="protein sequence ID" value="GMG38822.1"/>
    <property type="molecule type" value="Genomic_DNA"/>
</dbReference>
<dbReference type="GO" id="GO:0016121">
    <property type="term" value="P:carotene catabolic process"/>
    <property type="evidence" value="ECO:0007669"/>
    <property type="project" value="TreeGrafter"/>
</dbReference>
<protein>
    <submittedName>
        <fullName evidence="6">Unnamed protein product</fullName>
    </submittedName>
</protein>
<evidence type="ECO:0000256" key="3">
    <source>
        <dbReference type="ARBA" id="ARBA00023002"/>
    </source>
</evidence>
<gene>
    <name evidence="6" type="ORF">Aory04_001342400</name>
</gene>
<feature type="binding site" evidence="5">
    <location>
        <position position="512"/>
    </location>
    <ligand>
        <name>Fe cation</name>
        <dbReference type="ChEBI" id="CHEBI:24875"/>
        <note>catalytic</note>
    </ligand>
</feature>
<evidence type="ECO:0000256" key="5">
    <source>
        <dbReference type="PIRSR" id="PIRSR604294-1"/>
    </source>
</evidence>
<dbReference type="Pfam" id="PF03055">
    <property type="entry name" value="RPE65"/>
    <property type="match status" value="1"/>
</dbReference>
<accession>A0AAN4YXD9</accession>
<evidence type="ECO:0000313" key="7">
    <source>
        <dbReference type="Proteomes" id="UP001165205"/>
    </source>
</evidence>
<keyword evidence="3" id="KW-0560">Oxidoreductase</keyword>
<organism evidence="6 7">
    <name type="scientific">Aspergillus oryzae</name>
    <name type="common">Yellow koji mold</name>
    <dbReference type="NCBI Taxonomy" id="5062"/>
    <lineage>
        <taxon>Eukaryota</taxon>
        <taxon>Fungi</taxon>
        <taxon>Dikarya</taxon>
        <taxon>Ascomycota</taxon>
        <taxon>Pezizomycotina</taxon>
        <taxon>Eurotiomycetes</taxon>
        <taxon>Eurotiomycetidae</taxon>
        <taxon>Eurotiales</taxon>
        <taxon>Aspergillaceae</taxon>
        <taxon>Aspergillus</taxon>
        <taxon>Aspergillus subgen. Circumdati</taxon>
    </lineage>
</organism>
<dbReference type="AlphaFoldDB" id="A0AAN4YXD9"/>
<dbReference type="PANTHER" id="PTHR10543:SF89">
    <property type="entry name" value="CAROTENOID 9,10(9',10')-CLEAVAGE DIOXYGENASE 1"/>
    <property type="match status" value="1"/>
</dbReference>
<comment type="caution">
    <text evidence="6">The sequence shown here is derived from an EMBL/GenBank/DDBJ whole genome shotgun (WGS) entry which is preliminary data.</text>
</comment>